<proteinExistence type="predicted"/>
<comment type="caution">
    <text evidence="2">The sequence shown here is derived from an EMBL/GenBank/DDBJ whole genome shotgun (WGS) entry which is preliminary data.</text>
</comment>
<feature type="chain" id="PRO_5041970892" evidence="1">
    <location>
        <begin position="24"/>
        <end position="51"/>
    </location>
</feature>
<organism evidence="2 3">
    <name type="scientific">Elysia crispata</name>
    <name type="common">lettuce slug</name>
    <dbReference type="NCBI Taxonomy" id="231223"/>
    <lineage>
        <taxon>Eukaryota</taxon>
        <taxon>Metazoa</taxon>
        <taxon>Spiralia</taxon>
        <taxon>Lophotrochozoa</taxon>
        <taxon>Mollusca</taxon>
        <taxon>Gastropoda</taxon>
        <taxon>Heterobranchia</taxon>
        <taxon>Euthyneura</taxon>
        <taxon>Panpulmonata</taxon>
        <taxon>Sacoglossa</taxon>
        <taxon>Placobranchoidea</taxon>
        <taxon>Plakobranchidae</taxon>
        <taxon>Elysia</taxon>
    </lineage>
</organism>
<accession>A0AAE1B5V5</accession>
<keyword evidence="1" id="KW-0732">Signal</keyword>
<evidence type="ECO:0000313" key="2">
    <source>
        <dbReference type="EMBL" id="KAK3799182.1"/>
    </source>
</evidence>
<feature type="signal peptide" evidence="1">
    <location>
        <begin position="1"/>
        <end position="23"/>
    </location>
</feature>
<sequence>MSPSMKLCSVFILIISIFCVAHAEAKALELQSELGHTDYNVLNSNDAADHK</sequence>
<dbReference type="EMBL" id="JAWDGP010000590">
    <property type="protein sequence ID" value="KAK3799182.1"/>
    <property type="molecule type" value="Genomic_DNA"/>
</dbReference>
<feature type="non-terminal residue" evidence="2">
    <location>
        <position position="51"/>
    </location>
</feature>
<protein>
    <submittedName>
        <fullName evidence="2">Uncharacterized protein</fullName>
    </submittedName>
</protein>
<reference evidence="2" key="1">
    <citation type="journal article" date="2023" name="G3 (Bethesda)">
        <title>A reference genome for the long-term kleptoplast-retaining sea slug Elysia crispata morphotype clarki.</title>
        <authorList>
            <person name="Eastman K.E."/>
            <person name="Pendleton A.L."/>
            <person name="Shaikh M.A."/>
            <person name="Suttiyut T."/>
            <person name="Ogas R."/>
            <person name="Tomko P."/>
            <person name="Gavelis G."/>
            <person name="Widhalm J.R."/>
            <person name="Wisecaver J.H."/>
        </authorList>
    </citation>
    <scope>NUCLEOTIDE SEQUENCE</scope>
    <source>
        <strain evidence="2">ECLA1</strain>
    </source>
</reference>
<gene>
    <name evidence="2" type="ORF">RRG08_054312</name>
</gene>
<name>A0AAE1B5V5_9GAST</name>
<dbReference type="AlphaFoldDB" id="A0AAE1B5V5"/>
<keyword evidence="3" id="KW-1185">Reference proteome</keyword>
<dbReference type="Proteomes" id="UP001283361">
    <property type="component" value="Unassembled WGS sequence"/>
</dbReference>
<evidence type="ECO:0000256" key="1">
    <source>
        <dbReference type="SAM" id="SignalP"/>
    </source>
</evidence>
<evidence type="ECO:0000313" key="3">
    <source>
        <dbReference type="Proteomes" id="UP001283361"/>
    </source>
</evidence>